<accession>A0A3L6T3M4</accession>
<name>A0A3L6T3M4_PANMI</name>
<feature type="domain" description="RRM" evidence="3">
    <location>
        <begin position="154"/>
        <end position="238"/>
    </location>
</feature>
<dbReference type="EMBL" id="PQIB02000002">
    <property type="protein sequence ID" value="RLN32854.1"/>
    <property type="molecule type" value="Genomic_DNA"/>
</dbReference>
<protein>
    <recommendedName>
        <fullName evidence="3">RRM domain-containing protein</fullName>
    </recommendedName>
</protein>
<dbReference type="PROSITE" id="PS50102">
    <property type="entry name" value="RRM"/>
    <property type="match status" value="2"/>
</dbReference>
<dbReference type="CDD" id="cd00590">
    <property type="entry name" value="RRM_SF"/>
    <property type="match status" value="2"/>
</dbReference>
<dbReference type="InterPro" id="IPR012677">
    <property type="entry name" value="Nucleotide-bd_a/b_plait_sf"/>
</dbReference>
<reference evidence="5" key="1">
    <citation type="journal article" date="2019" name="Nat. Commun.">
        <title>The genome of broomcorn millet.</title>
        <authorList>
            <person name="Zou C."/>
            <person name="Miki D."/>
            <person name="Li D."/>
            <person name="Tang Q."/>
            <person name="Xiao L."/>
            <person name="Rajput S."/>
            <person name="Deng P."/>
            <person name="Jia W."/>
            <person name="Huang R."/>
            <person name="Zhang M."/>
            <person name="Sun Y."/>
            <person name="Hu J."/>
            <person name="Fu X."/>
            <person name="Schnable P.S."/>
            <person name="Li F."/>
            <person name="Zhang H."/>
            <person name="Feng B."/>
            <person name="Zhu X."/>
            <person name="Liu R."/>
            <person name="Schnable J.C."/>
            <person name="Zhu J.-K."/>
            <person name="Zhang H."/>
        </authorList>
    </citation>
    <scope>NUCLEOTIDE SEQUENCE [LARGE SCALE GENOMIC DNA]</scope>
</reference>
<dbReference type="Gene3D" id="3.30.70.330">
    <property type="match status" value="2"/>
</dbReference>
<dbReference type="PANTHER" id="PTHR10352">
    <property type="entry name" value="EUKARYOTIC TRANSLATION INITIATION FACTOR 3 SUBUNIT G"/>
    <property type="match status" value="1"/>
</dbReference>
<organism evidence="4 5">
    <name type="scientific">Panicum miliaceum</name>
    <name type="common">Proso millet</name>
    <name type="synonym">Broomcorn millet</name>
    <dbReference type="NCBI Taxonomy" id="4540"/>
    <lineage>
        <taxon>Eukaryota</taxon>
        <taxon>Viridiplantae</taxon>
        <taxon>Streptophyta</taxon>
        <taxon>Embryophyta</taxon>
        <taxon>Tracheophyta</taxon>
        <taxon>Spermatophyta</taxon>
        <taxon>Magnoliopsida</taxon>
        <taxon>Liliopsida</taxon>
        <taxon>Poales</taxon>
        <taxon>Poaceae</taxon>
        <taxon>PACMAD clade</taxon>
        <taxon>Panicoideae</taxon>
        <taxon>Panicodae</taxon>
        <taxon>Paniceae</taxon>
        <taxon>Panicinae</taxon>
        <taxon>Panicum</taxon>
        <taxon>Panicum sect. Panicum</taxon>
    </lineage>
</organism>
<evidence type="ECO:0000256" key="2">
    <source>
        <dbReference type="PROSITE-ProRule" id="PRU00176"/>
    </source>
</evidence>
<proteinExistence type="predicted"/>
<sequence length="241" mass="28026">MACPKSPEQNICYICGDDQNMEHFCPYNHIFGRYFSYTCRGEECPPGEHRITPRGPRKFLRRFVRVSNLPPGFRVWELEGLFGPFGPLLMWDVPRFPGDMCCCRTENRMSFGYAVFKKREDGKRAIDELNGSIHAECALGEHRISRGPRKFLRYFIRVSNLPPGFREWDLESLFSPFGPLLMWDVPTFDNEICGCTTEIRMSLGYVVFKKREDGKRAINELNGYEALGHKLRVDWVYPSCV</sequence>
<dbReference type="AlphaFoldDB" id="A0A3L6T3M4"/>
<keyword evidence="1 2" id="KW-0694">RNA-binding</keyword>
<dbReference type="SMART" id="SM00360">
    <property type="entry name" value="RRM"/>
    <property type="match status" value="2"/>
</dbReference>
<feature type="domain" description="RRM" evidence="3">
    <location>
        <begin position="62"/>
        <end position="131"/>
    </location>
</feature>
<keyword evidence="5" id="KW-1185">Reference proteome</keyword>
<dbReference type="STRING" id="4540.A0A3L6T3M4"/>
<dbReference type="OrthoDB" id="663694at2759"/>
<dbReference type="InterPro" id="IPR035979">
    <property type="entry name" value="RBD_domain_sf"/>
</dbReference>
<evidence type="ECO:0000313" key="5">
    <source>
        <dbReference type="Proteomes" id="UP000275267"/>
    </source>
</evidence>
<dbReference type="GO" id="GO:0003723">
    <property type="term" value="F:RNA binding"/>
    <property type="evidence" value="ECO:0007669"/>
    <property type="project" value="UniProtKB-UniRule"/>
</dbReference>
<comment type="caution">
    <text evidence="4">The sequence shown here is derived from an EMBL/GenBank/DDBJ whole genome shotgun (WGS) entry which is preliminary data.</text>
</comment>
<evidence type="ECO:0000256" key="1">
    <source>
        <dbReference type="ARBA" id="ARBA00022884"/>
    </source>
</evidence>
<gene>
    <name evidence="4" type="ORF">C2845_PM03G03240</name>
</gene>
<dbReference type="Proteomes" id="UP000275267">
    <property type="component" value="Unassembled WGS sequence"/>
</dbReference>
<evidence type="ECO:0000313" key="4">
    <source>
        <dbReference type="EMBL" id="RLN32854.1"/>
    </source>
</evidence>
<dbReference type="InterPro" id="IPR000504">
    <property type="entry name" value="RRM_dom"/>
</dbReference>
<dbReference type="SUPFAM" id="SSF54928">
    <property type="entry name" value="RNA-binding domain, RBD"/>
    <property type="match status" value="1"/>
</dbReference>
<dbReference type="Pfam" id="PF00076">
    <property type="entry name" value="RRM_1"/>
    <property type="match status" value="2"/>
</dbReference>
<evidence type="ECO:0000259" key="3">
    <source>
        <dbReference type="PROSITE" id="PS50102"/>
    </source>
</evidence>